<dbReference type="AlphaFoldDB" id="A0A842IMG0"/>
<dbReference type="EMBL" id="JACLCP010000001">
    <property type="protein sequence ID" value="MBC2843835.1"/>
    <property type="molecule type" value="Genomic_DNA"/>
</dbReference>
<reference evidence="2" key="1">
    <citation type="submission" date="2020-08" db="EMBL/GenBank/DDBJ databases">
        <title>Winogradskyella ouciana sp. nov., isolated from the hadal seawater of the Mariana Trench.</title>
        <authorList>
            <person name="He X."/>
        </authorList>
    </citation>
    <scope>NUCLEOTIDE SEQUENCE [LARGE SCALE GENOMIC DNA]</scope>
    <source>
        <strain evidence="2">KCTC 52348</strain>
    </source>
</reference>
<evidence type="ECO:0000313" key="2">
    <source>
        <dbReference type="EMBL" id="MBC2843835.1"/>
    </source>
</evidence>
<dbReference type="RefSeq" id="WP_185787546.1">
    <property type="nucleotide sequence ID" value="NZ_JACLCP010000001.1"/>
</dbReference>
<gene>
    <name evidence="2" type="ORF">H7F21_01930</name>
</gene>
<feature type="transmembrane region" description="Helical" evidence="1">
    <location>
        <begin position="161"/>
        <end position="180"/>
    </location>
</feature>
<keyword evidence="1" id="KW-0472">Membrane</keyword>
<proteinExistence type="predicted"/>
<dbReference type="Proteomes" id="UP000533900">
    <property type="component" value="Unassembled WGS sequence"/>
</dbReference>
<keyword evidence="3" id="KW-1185">Reference proteome</keyword>
<organism evidence="2 3">
    <name type="scientific">Winogradskyella flava</name>
    <dbReference type="NCBI Taxonomy" id="1884876"/>
    <lineage>
        <taxon>Bacteria</taxon>
        <taxon>Pseudomonadati</taxon>
        <taxon>Bacteroidota</taxon>
        <taxon>Flavobacteriia</taxon>
        <taxon>Flavobacteriales</taxon>
        <taxon>Flavobacteriaceae</taxon>
        <taxon>Winogradskyella</taxon>
    </lineage>
</organism>
<comment type="caution">
    <text evidence="2">The sequence shown here is derived from an EMBL/GenBank/DDBJ whole genome shotgun (WGS) entry which is preliminary data.</text>
</comment>
<accession>A0A842IMG0</accession>
<feature type="transmembrane region" description="Helical" evidence="1">
    <location>
        <begin position="120"/>
        <end position="140"/>
    </location>
</feature>
<sequence>MKLTNSQIQELYTFTQKHYVEWFDVQTELVDHLANGIEAQWQENQKISFDDALKAEFKKFGIMGFSNVIEEKTKALNSYYRNLVWTYFKDFFKLPKIILTLLSTWLFFEILQLTPNKNWIVIPAFTILFIVPTVFFINVAKRIRKTEYVTNKKWLFESINLQLGGLIHILSIPLYTGVFFESIDKWPILFQVICSIVIVLLGMLIYISIFIVSPKLRIQMAKQHPDYKFV</sequence>
<keyword evidence="1" id="KW-0812">Transmembrane</keyword>
<feature type="transmembrane region" description="Helical" evidence="1">
    <location>
        <begin position="186"/>
        <end position="212"/>
    </location>
</feature>
<name>A0A842IMG0_9FLAO</name>
<keyword evidence="1" id="KW-1133">Transmembrane helix</keyword>
<evidence type="ECO:0000256" key="1">
    <source>
        <dbReference type="SAM" id="Phobius"/>
    </source>
</evidence>
<feature type="transmembrane region" description="Helical" evidence="1">
    <location>
        <begin position="97"/>
        <end position="114"/>
    </location>
</feature>
<protein>
    <submittedName>
        <fullName evidence="2">Uncharacterized protein</fullName>
    </submittedName>
</protein>
<evidence type="ECO:0000313" key="3">
    <source>
        <dbReference type="Proteomes" id="UP000533900"/>
    </source>
</evidence>